<reference evidence="3" key="1">
    <citation type="submission" date="2018-05" db="EMBL/GenBank/DDBJ databases">
        <authorList>
            <person name="Lanie J.A."/>
            <person name="Ng W.-L."/>
            <person name="Kazmierczak K.M."/>
            <person name="Andrzejewski T.M."/>
            <person name="Davidsen T.M."/>
            <person name="Wayne K.J."/>
            <person name="Tettelin H."/>
            <person name="Glass J.I."/>
            <person name="Rusch D."/>
            <person name="Podicherti R."/>
            <person name="Tsui H.-C.T."/>
            <person name="Winkler M.E."/>
        </authorList>
    </citation>
    <scope>NUCLEOTIDE SEQUENCE</scope>
</reference>
<keyword evidence="1" id="KW-1133">Transmembrane helix</keyword>
<gene>
    <name evidence="3" type="ORF">METZ01_LOCUS129993</name>
</gene>
<protein>
    <recommendedName>
        <fullName evidence="2">VTT domain-containing protein</fullName>
    </recommendedName>
</protein>
<dbReference type="PANTHER" id="PTHR42709:SF4">
    <property type="entry name" value="INNER MEMBRANE PROTEIN YQAA"/>
    <property type="match status" value="1"/>
</dbReference>
<dbReference type="PANTHER" id="PTHR42709">
    <property type="entry name" value="ALKALINE PHOSPHATASE LIKE PROTEIN"/>
    <property type="match status" value="1"/>
</dbReference>
<sequence>MEPSLWALFFSAFIAATILPSASEVVLWAMVADNPALLWPGIAAASLGNTLGAVVNWLLGRYLSNFAGRKWYPLSPSRQARASAWFRRFGLWSLLFSWLPVVGDPLTVAAGVLRVSFIPFLILIALGKTGRYLIVAGLAL</sequence>
<feature type="transmembrane region" description="Helical" evidence="1">
    <location>
        <begin position="84"/>
        <end position="102"/>
    </location>
</feature>
<feature type="transmembrane region" description="Helical" evidence="1">
    <location>
        <begin position="37"/>
        <end position="63"/>
    </location>
</feature>
<accession>A0A381YJC2</accession>
<keyword evidence="1" id="KW-0472">Membrane</keyword>
<dbReference type="Pfam" id="PF09335">
    <property type="entry name" value="VTT_dom"/>
    <property type="match status" value="1"/>
</dbReference>
<proteinExistence type="predicted"/>
<evidence type="ECO:0000256" key="1">
    <source>
        <dbReference type="SAM" id="Phobius"/>
    </source>
</evidence>
<evidence type="ECO:0000259" key="2">
    <source>
        <dbReference type="Pfam" id="PF09335"/>
    </source>
</evidence>
<dbReference type="InterPro" id="IPR032816">
    <property type="entry name" value="VTT_dom"/>
</dbReference>
<evidence type="ECO:0000313" key="3">
    <source>
        <dbReference type="EMBL" id="SVA77139.1"/>
    </source>
</evidence>
<keyword evidence="1" id="KW-0812">Transmembrane</keyword>
<dbReference type="InterPro" id="IPR051311">
    <property type="entry name" value="DedA_domain"/>
</dbReference>
<name>A0A381YJC2_9ZZZZ</name>
<feature type="domain" description="VTT" evidence="2">
    <location>
        <begin position="38"/>
        <end position="137"/>
    </location>
</feature>
<dbReference type="EMBL" id="UINC01018376">
    <property type="protein sequence ID" value="SVA77139.1"/>
    <property type="molecule type" value="Genomic_DNA"/>
</dbReference>
<dbReference type="AlphaFoldDB" id="A0A381YJC2"/>
<organism evidence="3">
    <name type="scientific">marine metagenome</name>
    <dbReference type="NCBI Taxonomy" id="408172"/>
    <lineage>
        <taxon>unclassified sequences</taxon>
        <taxon>metagenomes</taxon>
        <taxon>ecological metagenomes</taxon>
    </lineage>
</organism>